<reference evidence="1" key="2">
    <citation type="submission" date="2025-08" db="UniProtKB">
        <authorList>
            <consortium name="Ensembl"/>
        </authorList>
    </citation>
    <scope>IDENTIFICATION</scope>
</reference>
<accession>A0A452ISE6</accession>
<dbReference type="AlphaFoldDB" id="A0A452ISE6"/>
<reference evidence="1" key="3">
    <citation type="submission" date="2025-09" db="UniProtKB">
        <authorList>
            <consortium name="Ensembl"/>
        </authorList>
    </citation>
    <scope>IDENTIFICATION</scope>
</reference>
<name>A0A452ISE6_9SAUR</name>
<organism evidence="1 2">
    <name type="scientific">Gopherus agassizii</name>
    <name type="common">Agassiz's desert tortoise</name>
    <dbReference type="NCBI Taxonomy" id="38772"/>
    <lineage>
        <taxon>Eukaryota</taxon>
        <taxon>Metazoa</taxon>
        <taxon>Chordata</taxon>
        <taxon>Craniata</taxon>
        <taxon>Vertebrata</taxon>
        <taxon>Euteleostomi</taxon>
        <taxon>Archelosauria</taxon>
        <taxon>Testudinata</taxon>
        <taxon>Testudines</taxon>
        <taxon>Cryptodira</taxon>
        <taxon>Durocryptodira</taxon>
        <taxon>Testudinoidea</taxon>
        <taxon>Testudinidae</taxon>
        <taxon>Gopherus</taxon>
    </lineage>
</organism>
<sequence>MYSRDRDLNHKGEIDLTEKEEDLSLCLLQSPFLCSPEMYGAERLCRPKSTNSRPAQRLGNGLKLGLSKKQKKLEFPTPLECQ</sequence>
<evidence type="ECO:0000313" key="2">
    <source>
        <dbReference type="Proteomes" id="UP000291020"/>
    </source>
</evidence>
<dbReference type="Proteomes" id="UP000291020">
    <property type="component" value="Unassembled WGS sequence"/>
</dbReference>
<reference evidence="2" key="1">
    <citation type="journal article" date="2017" name="PLoS ONE">
        <title>The Agassiz's desert tortoise genome provides a resource for the conservation of a threatened species.</title>
        <authorList>
            <person name="Tollis M."/>
            <person name="DeNardo D.F."/>
            <person name="Cornelius J.A."/>
            <person name="Dolby G.A."/>
            <person name="Edwards T."/>
            <person name="Henen B.T."/>
            <person name="Karl A.E."/>
            <person name="Murphy R.W."/>
            <person name="Kusumi K."/>
        </authorList>
    </citation>
    <scope>NUCLEOTIDE SEQUENCE [LARGE SCALE GENOMIC DNA]</scope>
</reference>
<dbReference type="Ensembl" id="ENSGAGT00000035093.1">
    <property type="protein sequence ID" value="ENSGAGP00000030949.1"/>
    <property type="gene ID" value="ENSGAGG00000022244.1"/>
</dbReference>
<evidence type="ECO:0000313" key="1">
    <source>
        <dbReference type="Ensembl" id="ENSGAGP00000030949.1"/>
    </source>
</evidence>
<proteinExistence type="predicted"/>
<keyword evidence="2" id="KW-1185">Reference proteome</keyword>
<protein>
    <submittedName>
        <fullName evidence="1">Uncharacterized protein</fullName>
    </submittedName>
</protein>